<dbReference type="AlphaFoldDB" id="A0A0K1P6I0"/>
<dbReference type="KEGG" id="stur:STURON_00662"/>
<reference evidence="2 3" key="1">
    <citation type="journal article" date="2015" name="Genome Announc.">
        <title>Complete Genome Sequence of Spiroplasma turonicum Strain Tab4cT, a Parasite of a Horse Fly, Haematopota sp. (Diptera: Tabanidae).</title>
        <authorList>
            <person name="Davis R.E."/>
            <person name="Shao J."/>
            <person name="Zhao Y."/>
            <person name="Gasparich G.E."/>
            <person name="Gaynor B.J."/>
            <person name="Donofrio N."/>
        </authorList>
    </citation>
    <scope>NUCLEOTIDE SEQUENCE [LARGE SCALE GENOMIC DNA]</scope>
    <source>
        <strain evidence="2 3">Tab4c</strain>
    </source>
</reference>
<protein>
    <submittedName>
        <fullName evidence="2">Uncharacterized protein</fullName>
    </submittedName>
</protein>
<proteinExistence type="predicted"/>
<evidence type="ECO:0000313" key="2">
    <source>
        <dbReference type="EMBL" id="AKU79908.1"/>
    </source>
</evidence>
<dbReference type="Proteomes" id="UP000067243">
    <property type="component" value="Chromosome"/>
</dbReference>
<evidence type="ECO:0000256" key="1">
    <source>
        <dbReference type="SAM" id="Phobius"/>
    </source>
</evidence>
<keyword evidence="1" id="KW-0472">Membrane</keyword>
<name>A0A0K1P6I0_9MOLU</name>
<accession>A0A0K1P6I0</accession>
<keyword evidence="1" id="KW-1133">Transmembrane helix</keyword>
<keyword evidence="1" id="KW-0812">Transmembrane</keyword>
<feature type="transmembrane region" description="Helical" evidence="1">
    <location>
        <begin position="171"/>
        <end position="196"/>
    </location>
</feature>
<dbReference type="PATRIC" id="fig|216946.3.peg.683"/>
<dbReference type="OrthoDB" id="389608at2"/>
<organism evidence="2 3">
    <name type="scientific">Spiroplasma turonicum</name>
    <dbReference type="NCBI Taxonomy" id="216946"/>
    <lineage>
        <taxon>Bacteria</taxon>
        <taxon>Bacillati</taxon>
        <taxon>Mycoplasmatota</taxon>
        <taxon>Mollicutes</taxon>
        <taxon>Entomoplasmatales</taxon>
        <taxon>Spiroplasmataceae</taxon>
        <taxon>Spiroplasma</taxon>
    </lineage>
</organism>
<gene>
    <name evidence="2" type="ORF">STURON_00662</name>
</gene>
<dbReference type="RefSeq" id="WP_075048491.1">
    <property type="nucleotide sequence ID" value="NZ_CP012328.1"/>
</dbReference>
<sequence length="768" mass="88635">MFCIIVNNNFYYVVNVRDNKILLGFNFVRDAFAYIAELYISNNYILKTSIVLIKVPVYINTIKYNPNYNFLYNELMFVELSNLWIYPNLLHNYNYHDTYGYNNIQNYESNEVIEEKFDEEVKKEELIKQIQPEVLNSIKIKNLKNKQFEKLKSENNIINDNIKKKKSSKKLYWVIFLLIIILLVSSLIGVGLYLFLLNNNSNGNTNNGNNPNNEIEKIFDNNEIDFIKKIDYVKSISYDEQIKDLEVVDKNYEDEFIVTFDTTNNLINIEVKEETLIGNYNLKFKTVEFNLEEQIKINVKEPVNIFDKDISPIRVTVNTSLEINYNKQVDELQIVSYSKLGIVNASINTNNFKVILNGLDIGETTITFSATNALKESIIVIVYNDESKEKINLDKKELTLDIIDGVRPKETISYNSKINNLKLKQSPDFLKVTIESSIIIVEALSEGFSNLEFYADNAIESEFLKVNVNEINTPIIDEVSDIELSIKDDPINKTVQIKNKIEGEKLDINNKSSNIAEVTYDDNKSVLTIKPLEIGSTNITLKYKNATNRYFKVTVVDLFDISKFEIIMDYVQGFEEKTKDQDLNDKDKELLISELFKLNGYVNNEYKKYKNDLILNNFHTIQGQKINRKFNLSSKSGSKLVKGKLVDVFFRASPLDLSDKENQIKTVGSNITDLKSNELSDKNKVSNSILQYFISLNKDLNPMNIKNVEIKKGSAVNKNSSGNAEGLYNLIIKAKDNQNDIKNETSFKFGVFWIEGKEFFVDIESLFN</sequence>
<keyword evidence="3" id="KW-1185">Reference proteome</keyword>
<dbReference type="EMBL" id="CP012328">
    <property type="protein sequence ID" value="AKU79908.1"/>
    <property type="molecule type" value="Genomic_DNA"/>
</dbReference>
<evidence type="ECO:0000313" key="3">
    <source>
        <dbReference type="Proteomes" id="UP000067243"/>
    </source>
</evidence>